<dbReference type="Gene3D" id="3.30.1540.10">
    <property type="entry name" value="formyl-coa transferase, domain 3"/>
    <property type="match status" value="1"/>
</dbReference>
<protein>
    <submittedName>
        <fullName evidence="1">CoA transferase</fullName>
    </submittedName>
</protein>
<dbReference type="GO" id="GO:0016740">
    <property type="term" value="F:transferase activity"/>
    <property type="evidence" value="ECO:0007669"/>
    <property type="project" value="UniProtKB-KW"/>
</dbReference>
<gene>
    <name evidence="1" type="ORF">A3L25_015170</name>
</gene>
<reference evidence="1 2" key="1">
    <citation type="submission" date="2016-04" db="EMBL/GenBank/DDBJ databases">
        <authorList>
            <person name="Qiu J."/>
        </authorList>
    </citation>
    <scope>NUCLEOTIDE SEQUENCE [LARGE SCALE GENOMIC DNA]</scope>
    <source>
        <strain evidence="1 2">JQ581</strain>
    </source>
</reference>
<dbReference type="PANTHER" id="PTHR48228:SF5">
    <property type="entry name" value="ALPHA-METHYLACYL-COA RACEMASE"/>
    <property type="match status" value="1"/>
</dbReference>
<evidence type="ECO:0000313" key="2">
    <source>
        <dbReference type="Proteomes" id="UP000076857"/>
    </source>
</evidence>
<dbReference type="RefSeq" id="WP_063424319.1">
    <property type="nucleotide sequence ID" value="NZ_CP050951.1"/>
</dbReference>
<sequence>MLSGIKVVEICGIGPGPFCAMHLADLGADVIAVERADQGAGRTNLINRGKRSVAADLKSVEGRELVLRLIEDADILIEGMRPGVMERLGLGPDDCRARNPRLVFGRMTGWGQHGPMAQAAGHDNNYIALSGALYHNGGGSEPPSTAITLLGDIGGGALYLAVGLLAGVLNARQTGQGTVVDAAILDGSAHMMQLMLSTRNAGFFGNGFQRGNNLHDSSHFYSTYRCADGEFITLGSIEPQFYGLLLDKLGLKDDSRFARQWDDKHWSEMHSHFVELFNTRTRAQWCELLEYTDVCFAPVLNPGEAALHPHNVARQVYFERDDMLQTVAAPRFDDKVVVPGPIPAFGEHTEQVQAALSDSAASVWR</sequence>
<dbReference type="AlphaFoldDB" id="A0AAP9SPF3"/>
<dbReference type="Gene3D" id="3.40.50.10540">
    <property type="entry name" value="Crotonobetainyl-coa:carnitine coa-transferase, domain 1"/>
    <property type="match status" value="1"/>
</dbReference>
<dbReference type="SUPFAM" id="SSF89796">
    <property type="entry name" value="CoA-transferase family III (CaiB/BaiF)"/>
    <property type="match status" value="1"/>
</dbReference>
<dbReference type="EMBL" id="CP050951">
    <property type="protein sequence ID" value="QJQ10692.1"/>
    <property type="molecule type" value="Genomic_DNA"/>
</dbReference>
<dbReference type="InterPro" id="IPR050509">
    <property type="entry name" value="CoA-transferase_III"/>
</dbReference>
<evidence type="ECO:0000313" key="1">
    <source>
        <dbReference type="EMBL" id="QJQ10692.1"/>
    </source>
</evidence>
<accession>A0AAP9SPF3</accession>
<dbReference type="InterPro" id="IPR023606">
    <property type="entry name" value="CoA-Trfase_III_dom_1_sf"/>
</dbReference>
<reference evidence="1 2" key="2">
    <citation type="submission" date="2020-04" db="EMBL/GenBank/DDBJ databases">
        <title>Complete genome sequence of Pseudomonas putida strain JQ581.</title>
        <authorList>
            <person name="Mu Y."/>
        </authorList>
    </citation>
    <scope>NUCLEOTIDE SEQUENCE [LARGE SCALE GENOMIC DNA]</scope>
    <source>
        <strain evidence="1 2">JQ581</strain>
    </source>
</reference>
<dbReference type="InterPro" id="IPR044855">
    <property type="entry name" value="CoA-Trfase_III_dom3_sf"/>
</dbReference>
<dbReference type="Pfam" id="PF02515">
    <property type="entry name" value="CoA_transf_3"/>
    <property type="match status" value="1"/>
</dbReference>
<dbReference type="InterPro" id="IPR003673">
    <property type="entry name" value="CoA-Trfase_fam_III"/>
</dbReference>
<proteinExistence type="predicted"/>
<dbReference type="Proteomes" id="UP000076857">
    <property type="component" value="Chromosome"/>
</dbReference>
<keyword evidence="1" id="KW-0808">Transferase</keyword>
<name>A0AAP9SPF3_PSEPU</name>
<dbReference type="PANTHER" id="PTHR48228">
    <property type="entry name" value="SUCCINYL-COA--D-CITRAMALATE COA-TRANSFERASE"/>
    <property type="match status" value="1"/>
</dbReference>
<organism evidence="1 2">
    <name type="scientific">Pseudomonas putida</name>
    <name type="common">Arthrobacter siderocapsulatus</name>
    <dbReference type="NCBI Taxonomy" id="303"/>
    <lineage>
        <taxon>Bacteria</taxon>
        <taxon>Pseudomonadati</taxon>
        <taxon>Pseudomonadota</taxon>
        <taxon>Gammaproteobacteria</taxon>
        <taxon>Pseudomonadales</taxon>
        <taxon>Pseudomonadaceae</taxon>
        <taxon>Pseudomonas</taxon>
    </lineage>
</organism>